<reference evidence="4" key="1">
    <citation type="journal article" date="2016" name="Environ. Microbiol.">
        <title>The complete genome of a viable archaeum isolated from 123-million-year-old rock salt.</title>
        <authorList>
            <person name="Jaakkola S.T."/>
            <person name="Pfeiffer F."/>
            <person name="Ravantti J.J."/>
            <person name="Guo Q."/>
            <person name="Liu Y."/>
            <person name="Chen X."/>
            <person name="Ma H."/>
            <person name="Yang C."/>
            <person name="Oksanen H.M."/>
            <person name="Bamford D.H."/>
        </authorList>
    </citation>
    <scope>NUCLEOTIDE SEQUENCE</scope>
    <source>
        <strain evidence="4">JI20-1</strain>
        <plasmid evidence="4">Plasmid pSTJ001</plasmid>
    </source>
</reference>
<keyword evidence="1" id="KW-0812">Transmembrane</keyword>
<protein>
    <recommendedName>
        <fullName evidence="2">DUF8153 domain-containing protein</fullName>
    </recommendedName>
</protein>
<keyword evidence="1" id="KW-1133">Transmembrane helix</keyword>
<gene>
    <name evidence="3" type="ORF">HHUB_4068</name>
</gene>
<dbReference type="EMBL" id="LN831303">
    <property type="protein sequence ID" value="CQH63405.1"/>
    <property type="molecule type" value="Genomic_DNA"/>
</dbReference>
<evidence type="ECO:0000259" key="2">
    <source>
        <dbReference type="Pfam" id="PF26480"/>
    </source>
</evidence>
<evidence type="ECO:0000313" key="4">
    <source>
        <dbReference type="Proteomes" id="UP000066737"/>
    </source>
</evidence>
<proteinExistence type="predicted"/>
<keyword evidence="4" id="KW-1185">Reference proteome</keyword>
<organism evidence="3 4">
    <name type="scientific">Halobacterium hubeiense</name>
    <dbReference type="NCBI Taxonomy" id="1407499"/>
    <lineage>
        <taxon>Archaea</taxon>
        <taxon>Methanobacteriati</taxon>
        <taxon>Methanobacteriota</taxon>
        <taxon>Stenosarchaea group</taxon>
        <taxon>Halobacteria</taxon>
        <taxon>Halobacteriales</taxon>
        <taxon>Halobacteriaceae</taxon>
        <taxon>Halobacterium</taxon>
    </lineage>
</organism>
<keyword evidence="1" id="KW-0472">Membrane</keyword>
<dbReference type="KEGG" id="hhb:Hhub_4068"/>
<geneLocation type="plasmid" evidence="4">
    <name>pSTJ001</name>
</geneLocation>
<feature type="transmembrane region" description="Helical" evidence="1">
    <location>
        <begin position="63"/>
        <end position="80"/>
    </location>
</feature>
<dbReference type="Pfam" id="PF26480">
    <property type="entry name" value="DUF8153"/>
    <property type="match status" value="1"/>
</dbReference>
<feature type="domain" description="DUF8153" evidence="2">
    <location>
        <begin position="19"/>
        <end position="107"/>
    </location>
</feature>
<sequence length="114" mass="11406">MRRSIRYVLSAVVGLGALALAVVARDGSVGVLVAIPFVYGVTAALVLDNLATMRAMRGGDARTLGMLGGGVSAGGTIGLLQESIAAGVLGYGLFVFGMAVVIADPVMAALPDDQ</sequence>
<dbReference type="GeneID" id="26660417"/>
<accession>A0A0U5AJD5</accession>
<feature type="transmembrane region" description="Helical" evidence="1">
    <location>
        <begin position="31"/>
        <end position="51"/>
    </location>
</feature>
<evidence type="ECO:0000313" key="3">
    <source>
        <dbReference type="EMBL" id="CQH63405.1"/>
    </source>
</evidence>
<name>A0A0U5AJD5_9EURY</name>
<dbReference type="AlphaFoldDB" id="A0A0U5AJD5"/>
<dbReference type="InterPro" id="IPR058466">
    <property type="entry name" value="DUF8153"/>
</dbReference>
<evidence type="ECO:0000256" key="1">
    <source>
        <dbReference type="SAM" id="Phobius"/>
    </source>
</evidence>
<dbReference type="RefSeq" id="WP_218778834.1">
    <property type="nucleotide sequence ID" value="NZ_CEML01000004.1"/>
</dbReference>
<dbReference type="Proteomes" id="UP000066737">
    <property type="component" value="Plasmid pSTJ001"/>
</dbReference>
<feature type="transmembrane region" description="Helical" evidence="1">
    <location>
        <begin position="86"/>
        <end position="110"/>
    </location>
</feature>